<dbReference type="PANTHER" id="PTHR43569">
    <property type="entry name" value="AMIDOHYDROLASE"/>
    <property type="match status" value="1"/>
</dbReference>
<feature type="region of interest" description="Disordered" evidence="2">
    <location>
        <begin position="1"/>
        <end position="34"/>
    </location>
</feature>
<evidence type="ECO:0000256" key="2">
    <source>
        <dbReference type="SAM" id="MobiDB-lite"/>
    </source>
</evidence>
<dbReference type="STRING" id="1137138.A0A067NJJ7"/>
<feature type="region of interest" description="Disordered" evidence="2">
    <location>
        <begin position="255"/>
        <end position="283"/>
    </location>
</feature>
<dbReference type="Gene3D" id="3.20.20.140">
    <property type="entry name" value="Metal-dependent hydrolases"/>
    <property type="match status" value="1"/>
</dbReference>
<accession>A0A067NJJ7</accession>
<dbReference type="AlphaFoldDB" id="A0A067NJJ7"/>
<dbReference type="PANTHER" id="PTHR43569:SF2">
    <property type="entry name" value="AMIDOHYDROLASE-RELATED DOMAIN-CONTAINING PROTEIN"/>
    <property type="match status" value="1"/>
</dbReference>
<dbReference type="InterPro" id="IPR052350">
    <property type="entry name" value="Metallo-dep_Lactonases"/>
</dbReference>
<organism evidence="3 4">
    <name type="scientific">Pleurotus ostreatus (strain PC15)</name>
    <name type="common">Oyster mushroom</name>
    <dbReference type="NCBI Taxonomy" id="1137138"/>
    <lineage>
        <taxon>Eukaryota</taxon>
        <taxon>Fungi</taxon>
        <taxon>Dikarya</taxon>
        <taxon>Basidiomycota</taxon>
        <taxon>Agaricomycotina</taxon>
        <taxon>Agaricomycetes</taxon>
        <taxon>Agaricomycetidae</taxon>
        <taxon>Agaricales</taxon>
        <taxon>Pleurotineae</taxon>
        <taxon>Pleurotaceae</taxon>
        <taxon>Pleurotus</taxon>
    </lineage>
</organism>
<dbReference type="VEuPathDB" id="FungiDB:PLEOSDRAFT_1065363"/>
<evidence type="ECO:0008006" key="5">
    <source>
        <dbReference type="Google" id="ProtNLM"/>
    </source>
</evidence>
<keyword evidence="1" id="KW-0175">Coiled coil</keyword>
<feature type="compositionally biased region" description="Basic and acidic residues" evidence="2">
    <location>
        <begin position="212"/>
        <end position="226"/>
    </location>
</feature>
<evidence type="ECO:0000256" key="1">
    <source>
        <dbReference type="SAM" id="Coils"/>
    </source>
</evidence>
<name>A0A067NJJ7_PLEO1</name>
<dbReference type="EMBL" id="KL198008">
    <property type="protein sequence ID" value="KDQ28054.1"/>
    <property type="molecule type" value="Genomic_DNA"/>
</dbReference>
<evidence type="ECO:0000313" key="4">
    <source>
        <dbReference type="Proteomes" id="UP000027073"/>
    </source>
</evidence>
<evidence type="ECO:0000313" key="3">
    <source>
        <dbReference type="EMBL" id="KDQ28054.1"/>
    </source>
</evidence>
<protein>
    <recommendedName>
        <fullName evidence="5">Amidohydrolase-related domain-containing protein</fullName>
    </recommendedName>
</protein>
<feature type="region of interest" description="Disordered" evidence="2">
    <location>
        <begin position="203"/>
        <end position="226"/>
    </location>
</feature>
<feature type="coiled-coil region" evidence="1">
    <location>
        <begin position="55"/>
        <end position="183"/>
    </location>
</feature>
<dbReference type="InParanoid" id="A0A067NJJ7"/>
<sequence length="619" mass="69086">MLSDPDVLETITSKTPRKKSRDRSRSPAPRRDHKTINSLLYTLVGEEERQALHLKSALNAVNDRLQNEISRANLASERTSYAESRAMEFCSRAAVAENSLATAERELATLRAELERCRSQLQANYDELRHAKTQAAILERERSDAQESAQHAKDVAREYARMIQEYEEKDISAEEEHRAALQRWYDEGQEQGWQEGHKVGYKKGRRKGFNAGRREGLREGRETGKKEERKSALLAFDDFLVAQTYGPDDKVRRRSRFSTRRPTHVHSLRRCTGSLPPMPPSPGFGLRRKGLKAPPRLPMSAFSPPNSGTSERFPLPASPSALHPEKVLDAHVIISDDDANLDNWKKAAGPAMGERIDGVVVSLEKVADVQKTLSEVTSADKNGSVVSVVVPFRLGDPIPSEPPVYLSSSSIPITLTTVYTQSSPQASASLRWALEQGRPVDIDLQVTLSETSFEAFEDLLTKSTAELSKIPPIMIRNFLPPPDNIDLPIVKLMNHPSYLAYQSQTAALSLFPDLRIKFLPPSWNAATPNSPPPGATFSEQDSKQTKEWKRRIKMYLSPVVEAFGYERIIFGSSPSTSSPNPSNVGDWYELARESLAELGVEQEAIDAVFALNARKVYQS</sequence>
<reference evidence="4" key="1">
    <citation type="journal article" date="2014" name="Proc. Natl. Acad. Sci. U.S.A.">
        <title>Extensive sampling of basidiomycete genomes demonstrates inadequacy of the white-rot/brown-rot paradigm for wood decay fungi.</title>
        <authorList>
            <person name="Riley R."/>
            <person name="Salamov A.A."/>
            <person name="Brown D.W."/>
            <person name="Nagy L.G."/>
            <person name="Floudas D."/>
            <person name="Held B.W."/>
            <person name="Levasseur A."/>
            <person name="Lombard V."/>
            <person name="Morin E."/>
            <person name="Otillar R."/>
            <person name="Lindquist E.A."/>
            <person name="Sun H."/>
            <person name="LaButti K.M."/>
            <person name="Schmutz J."/>
            <person name="Jabbour D."/>
            <person name="Luo H."/>
            <person name="Baker S.E."/>
            <person name="Pisabarro A.G."/>
            <person name="Walton J.D."/>
            <person name="Blanchette R.A."/>
            <person name="Henrissat B."/>
            <person name="Martin F."/>
            <person name="Cullen D."/>
            <person name="Hibbett D.S."/>
            <person name="Grigoriev I.V."/>
        </authorList>
    </citation>
    <scope>NUCLEOTIDE SEQUENCE [LARGE SCALE GENOMIC DNA]</scope>
    <source>
        <strain evidence="4">PC15</strain>
    </source>
</reference>
<dbReference type="HOGENOM" id="CLU_474875_0_0_1"/>
<gene>
    <name evidence="3" type="ORF">PLEOSDRAFT_1065363</name>
</gene>
<dbReference type="Proteomes" id="UP000027073">
    <property type="component" value="Unassembled WGS sequence"/>
</dbReference>
<feature type="compositionally biased region" description="Basic residues" evidence="2">
    <location>
        <begin position="255"/>
        <end position="269"/>
    </location>
</feature>
<proteinExistence type="predicted"/>
<dbReference type="OrthoDB" id="2135488at2759"/>